<name>A0A4Y2E4B1_ARAVE</name>
<evidence type="ECO:0000313" key="2">
    <source>
        <dbReference type="Proteomes" id="UP000499080"/>
    </source>
</evidence>
<dbReference type="Proteomes" id="UP000499080">
    <property type="component" value="Unassembled WGS sequence"/>
</dbReference>
<comment type="caution">
    <text evidence="1">The sequence shown here is derived from an EMBL/GenBank/DDBJ whole genome shotgun (WGS) entry which is preliminary data.</text>
</comment>
<evidence type="ECO:0000313" key="1">
    <source>
        <dbReference type="EMBL" id="GBM23962.1"/>
    </source>
</evidence>
<protein>
    <submittedName>
        <fullName evidence="1">Uncharacterized protein</fullName>
    </submittedName>
</protein>
<gene>
    <name evidence="1" type="ORF">AVEN_198196_1</name>
</gene>
<reference evidence="1 2" key="1">
    <citation type="journal article" date="2019" name="Sci. Rep.">
        <title>Orb-weaving spider Araneus ventricosus genome elucidates the spidroin gene catalogue.</title>
        <authorList>
            <person name="Kono N."/>
            <person name="Nakamura H."/>
            <person name="Ohtoshi R."/>
            <person name="Moran D.A.P."/>
            <person name="Shinohara A."/>
            <person name="Yoshida Y."/>
            <person name="Fujiwara M."/>
            <person name="Mori M."/>
            <person name="Tomita M."/>
            <person name="Arakawa K."/>
        </authorList>
    </citation>
    <scope>NUCLEOTIDE SEQUENCE [LARGE SCALE GENOMIC DNA]</scope>
</reference>
<keyword evidence="2" id="KW-1185">Reference proteome</keyword>
<sequence>MELHDHVDLLTDKYGAGREMSSTGVHENSMGEAQFSCPSLSGTRFELIVPYQNSSLKLFSSWKVTEAIGLHLFRLVHKRETTA</sequence>
<organism evidence="1 2">
    <name type="scientific">Araneus ventricosus</name>
    <name type="common">Orbweaver spider</name>
    <name type="synonym">Epeira ventricosa</name>
    <dbReference type="NCBI Taxonomy" id="182803"/>
    <lineage>
        <taxon>Eukaryota</taxon>
        <taxon>Metazoa</taxon>
        <taxon>Ecdysozoa</taxon>
        <taxon>Arthropoda</taxon>
        <taxon>Chelicerata</taxon>
        <taxon>Arachnida</taxon>
        <taxon>Araneae</taxon>
        <taxon>Araneomorphae</taxon>
        <taxon>Entelegynae</taxon>
        <taxon>Araneoidea</taxon>
        <taxon>Araneidae</taxon>
        <taxon>Araneus</taxon>
    </lineage>
</organism>
<dbReference type="EMBL" id="BGPR01000507">
    <property type="protein sequence ID" value="GBM23962.1"/>
    <property type="molecule type" value="Genomic_DNA"/>
</dbReference>
<dbReference type="AlphaFoldDB" id="A0A4Y2E4B1"/>
<accession>A0A4Y2E4B1</accession>
<proteinExistence type="predicted"/>